<feature type="transmembrane region" description="Helical" evidence="6">
    <location>
        <begin position="228"/>
        <end position="248"/>
    </location>
</feature>
<dbReference type="PANTHER" id="PTHR30250:SF28">
    <property type="entry name" value="POLYSACCHARIDE BIOSYNTHESIS PROTEIN"/>
    <property type="match status" value="1"/>
</dbReference>
<keyword evidence="4 6" id="KW-1133">Transmembrane helix</keyword>
<evidence type="ECO:0000256" key="2">
    <source>
        <dbReference type="ARBA" id="ARBA00022475"/>
    </source>
</evidence>
<dbReference type="EMBL" id="UINC01064529">
    <property type="protein sequence ID" value="SVB93288.1"/>
    <property type="molecule type" value="Genomic_DNA"/>
</dbReference>
<keyword evidence="5 6" id="KW-0472">Membrane</keyword>
<evidence type="ECO:0000256" key="1">
    <source>
        <dbReference type="ARBA" id="ARBA00004651"/>
    </source>
</evidence>
<protein>
    <recommendedName>
        <fullName evidence="8">Polysaccharide biosynthesis protein C-terminal domain-containing protein</fullName>
    </recommendedName>
</protein>
<proteinExistence type="predicted"/>
<evidence type="ECO:0000313" key="7">
    <source>
        <dbReference type="EMBL" id="SVB93288.1"/>
    </source>
</evidence>
<feature type="transmembrane region" description="Helical" evidence="6">
    <location>
        <begin position="6"/>
        <end position="28"/>
    </location>
</feature>
<dbReference type="InterPro" id="IPR050833">
    <property type="entry name" value="Poly_Biosynth_Transport"/>
</dbReference>
<dbReference type="AlphaFoldDB" id="A0A382I175"/>
<gene>
    <name evidence="7" type="ORF">METZ01_LOCUS246142</name>
</gene>
<keyword evidence="2" id="KW-1003">Cell membrane</keyword>
<evidence type="ECO:0000256" key="5">
    <source>
        <dbReference type="ARBA" id="ARBA00023136"/>
    </source>
</evidence>
<feature type="transmembrane region" description="Helical" evidence="6">
    <location>
        <begin position="203"/>
        <end position="222"/>
    </location>
</feature>
<reference evidence="7" key="1">
    <citation type="submission" date="2018-05" db="EMBL/GenBank/DDBJ databases">
        <authorList>
            <person name="Lanie J.A."/>
            <person name="Ng W.-L."/>
            <person name="Kazmierczak K.M."/>
            <person name="Andrzejewski T.M."/>
            <person name="Davidsen T.M."/>
            <person name="Wayne K.J."/>
            <person name="Tettelin H."/>
            <person name="Glass J.I."/>
            <person name="Rusch D."/>
            <person name="Podicherti R."/>
            <person name="Tsui H.-C.T."/>
            <person name="Winkler M.E."/>
        </authorList>
    </citation>
    <scope>NUCLEOTIDE SEQUENCE</scope>
</reference>
<feature type="transmembrane region" description="Helical" evidence="6">
    <location>
        <begin position="168"/>
        <end position="191"/>
    </location>
</feature>
<keyword evidence="3 6" id="KW-0812">Transmembrane</keyword>
<name>A0A382I175_9ZZZZ</name>
<feature type="transmembrane region" description="Helical" evidence="6">
    <location>
        <begin position="126"/>
        <end position="148"/>
    </location>
</feature>
<evidence type="ECO:0000256" key="3">
    <source>
        <dbReference type="ARBA" id="ARBA00022692"/>
    </source>
</evidence>
<comment type="subcellular location">
    <subcellularLocation>
        <location evidence="1">Cell membrane</location>
        <topology evidence="1">Multi-pass membrane protein</topology>
    </subcellularLocation>
</comment>
<evidence type="ECO:0000256" key="4">
    <source>
        <dbReference type="ARBA" id="ARBA00022989"/>
    </source>
</evidence>
<dbReference type="PANTHER" id="PTHR30250">
    <property type="entry name" value="PST FAMILY PREDICTED COLANIC ACID TRANSPORTER"/>
    <property type="match status" value="1"/>
</dbReference>
<evidence type="ECO:0000256" key="6">
    <source>
        <dbReference type="SAM" id="Phobius"/>
    </source>
</evidence>
<evidence type="ECO:0008006" key="8">
    <source>
        <dbReference type="Google" id="ProtNLM"/>
    </source>
</evidence>
<dbReference type="Pfam" id="PF13440">
    <property type="entry name" value="Polysacc_synt_3"/>
    <property type="match status" value="1"/>
</dbReference>
<organism evidence="7">
    <name type="scientific">marine metagenome</name>
    <dbReference type="NCBI Taxonomy" id="408172"/>
    <lineage>
        <taxon>unclassified sequences</taxon>
        <taxon>metagenomes</taxon>
        <taxon>ecological metagenomes</taxon>
    </lineage>
</organism>
<sequence>MNEKIIVLLVGFIVGQLFSLLFLVIIFFKEKNNIFLHFNFKIIFEEAKKYKKFPLFSTWNAGINTLARNLPPILLNLFFTKAIVGQFYIAMRLMNIPLNILQSSVSQVFYQRVSELLKQKQSLKQIFNTTVLKLGAIIFVPLLIIFFWGESILSFILGDKWNLAGQLISILVPLYFFRFIISPVSTIFAATGKQHFALIWQTAYALSTFLCFFIGGHMNFSIQETSLIFSWTSAGFYLIMLFLQRIIVLKTPKEI</sequence>
<feature type="non-terminal residue" evidence="7">
    <location>
        <position position="255"/>
    </location>
</feature>
<accession>A0A382I175</accession>
<dbReference type="GO" id="GO:0005886">
    <property type="term" value="C:plasma membrane"/>
    <property type="evidence" value="ECO:0007669"/>
    <property type="project" value="UniProtKB-SubCell"/>
</dbReference>